<dbReference type="SUPFAM" id="SSF54189">
    <property type="entry name" value="Ribosomal proteins S24e, L23 and L15e"/>
    <property type="match status" value="1"/>
</dbReference>
<sequence length="88" mass="9749">MLPEEASKIVIRPYVTEKVFNTIDRENKLAFLVDRKANKHTIREAIGTLYEAKVISVNTVITAIGKKAYVRFDPSVSASDLASKLGVV</sequence>
<evidence type="ECO:0000313" key="5">
    <source>
        <dbReference type="EMBL" id="AKQ01453.1"/>
    </source>
</evidence>
<dbReference type="Pfam" id="PF00276">
    <property type="entry name" value="Ribosomal_L23"/>
    <property type="match status" value="1"/>
</dbReference>
<keyword evidence="4" id="KW-0694">RNA-binding</keyword>
<dbReference type="Gene3D" id="3.30.70.330">
    <property type="match status" value="1"/>
</dbReference>
<protein>
    <recommendedName>
        <fullName evidence="4">Large ribosomal subunit protein uL23</fullName>
    </recommendedName>
</protein>
<keyword evidence="2 4" id="KW-0689">Ribosomal protein</keyword>
<evidence type="ECO:0000256" key="1">
    <source>
        <dbReference type="ARBA" id="ARBA00006700"/>
    </source>
</evidence>
<dbReference type="GO" id="GO:0006412">
    <property type="term" value="P:translation"/>
    <property type="evidence" value="ECO:0007669"/>
    <property type="project" value="UniProtKB-UniRule"/>
</dbReference>
<evidence type="ECO:0000256" key="4">
    <source>
        <dbReference type="HAMAP-Rule" id="MF_01369"/>
    </source>
</evidence>
<dbReference type="GO" id="GO:1990904">
    <property type="term" value="C:ribonucleoprotein complex"/>
    <property type="evidence" value="ECO:0007669"/>
    <property type="project" value="UniProtKB-KW"/>
</dbReference>
<dbReference type="GO" id="GO:0005840">
    <property type="term" value="C:ribosome"/>
    <property type="evidence" value="ECO:0007669"/>
    <property type="project" value="UniProtKB-KW"/>
</dbReference>
<dbReference type="EMBL" id="KT006966">
    <property type="protein sequence ID" value="AKQ01453.1"/>
    <property type="molecule type" value="Genomic_DNA"/>
</dbReference>
<comment type="similarity">
    <text evidence="1 4">Belongs to the universal ribosomal protein uL23 family.</text>
</comment>
<keyword evidence="4" id="KW-0699">rRNA-binding</keyword>
<dbReference type="InterPro" id="IPR012678">
    <property type="entry name" value="Ribosomal_uL23/eL15/eS24_sf"/>
</dbReference>
<dbReference type="InterPro" id="IPR013025">
    <property type="entry name" value="Ribosomal_uL23-like"/>
</dbReference>
<comment type="function">
    <text evidence="4">Binds to 23S rRNA. One of the proteins that surrounds the polypeptide exit tunnel on the outside of the ribosome.</text>
</comment>
<dbReference type="NCBIfam" id="NF011118">
    <property type="entry name" value="PRK14548.1"/>
    <property type="match status" value="1"/>
</dbReference>
<gene>
    <name evidence="5" type="primary">rpl23p</name>
    <name evidence="4" type="synonym">rpl23</name>
</gene>
<dbReference type="InterPro" id="IPR012677">
    <property type="entry name" value="Nucleotide-bd_a/b_plait_sf"/>
</dbReference>
<comment type="subunit">
    <text evidence="4">Part of the 50S ribosomal subunit. Contacts protein L29.</text>
</comment>
<accession>A0A0H4T1J0</accession>
<dbReference type="HAMAP" id="MF_01369_A">
    <property type="entry name" value="Ribosomal_uL23_A"/>
    <property type="match status" value="1"/>
</dbReference>
<proteinExistence type="inferred from homology"/>
<dbReference type="PANTHER" id="PTHR11620">
    <property type="entry name" value="60S RIBOSOMAL PROTEIN L23A"/>
    <property type="match status" value="1"/>
</dbReference>
<dbReference type="GO" id="GO:0003735">
    <property type="term" value="F:structural constituent of ribosome"/>
    <property type="evidence" value="ECO:0007669"/>
    <property type="project" value="InterPro"/>
</dbReference>
<dbReference type="GO" id="GO:0019843">
    <property type="term" value="F:rRNA binding"/>
    <property type="evidence" value="ECO:0007669"/>
    <property type="project" value="UniProtKB-UniRule"/>
</dbReference>
<dbReference type="AlphaFoldDB" id="A0A0H4T1J0"/>
<keyword evidence="3 4" id="KW-0687">Ribonucleoprotein</keyword>
<reference evidence="5" key="1">
    <citation type="journal article" date="2015" name="ISME J.">
        <title>Aquifer environment selects for microbial species cohorts in sediment and groundwater.</title>
        <authorList>
            <person name="Hug L.A."/>
            <person name="Thomas B.C."/>
            <person name="Brown C.T."/>
            <person name="Frischkorn K.R."/>
            <person name="Williams K.H."/>
            <person name="Tringe S.G."/>
            <person name="Banfield J.F."/>
        </authorList>
    </citation>
    <scope>NUCLEOTIDE SEQUENCE</scope>
</reference>
<organism evidence="5">
    <name type="scientific">uncultured thaumarchaeote Rifle_16ft_4_minimus_1872</name>
    <dbReference type="NCBI Taxonomy" id="1665209"/>
    <lineage>
        <taxon>Archaea</taxon>
        <taxon>Nitrososphaerota</taxon>
        <taxon>environmental samples</taxon>
    </lineage>
</organism>
<name>A0A0H4T1J0_9ARCH</name>
<evidence type="ECO:0000256" key="3">
    <source>
        <dbReference type="ARBA" id="ARBA00023274"/>
    </source>
</evidence>
<evidence type="ECO:0000256" key="2">
    <source>
        <dbReference type="ARBA" id="ARBA00022980"/>
    </source>
</evidence>